<comment type="caution">
    <text evidence="1">The sequence shown here is derived from an EMBL/GenBank/DDBJ whole genome shotgun (WGS) entry which is preliminary data.</text>
</comment>
<accession>A0ABS8S9H9</accession>
<sequence length="274" mass="30741">MKIPEEPKIQTGALMKCSKLIQLFKKYNMRWMAETLRKYSGEMVREFYTNYYSTLENKAPKRQAVKKEPVLDMVPIKACSVDISDRTISQFLFGSVYKALVLTTESDMRRMAKRLTITVRKINMFLEKVKPWAKKELEKIMRGMNIRLDWFETSVVSVLDDDLDEDIPQYFDLDTTLARKHTFNDHMKKLHEKVKGAGSSVASVVLSRDVDDPSGKPQSISAIVPAIGGGTLVTPMSTTLLSTSALADSVASKTPTIVDFGVTSATPTNQSISI</sequence>
<dbReference type="EMBL" id="JACEIK010000347">
    <property type="protein sequence ID" value="MCD7455473.1"/>
    <property type="molecule type" value="Genomic_DNA"/>
</dbReference>
<reference evidence="1 2" key="1">
    <citation type="journal article" date="2021" name="BMC Genomics">
        <title>Datura genome reveals duplications of psychoactive alkaloid biosynthetic genes and high mutation rate following tissue culture.</title>
        <authorList>
            <person name="Rajewski A."/>
            <person name="Carter-House D."/>
            <person name="Stajich J."/>
            <person name="Litt A."/>
        </authorList>
    </citation>
    <scope>NUCLEOTIDE SEQUENCE [LARGE SCALE GENOMIC DNA]</scope>
    <source>
        <strain evidence="1">AR-01</strain>
    </source>
</reference>
<dbReference type="Proteomes" id="UP000823775">
    <property type="component" value="Unassembled WGS sequence"/>
</dbReference>
<gene>
    <name evidence="1" type="ORF">HAX54_028275</name>
</gene>
<evidence type="ECO:0000313" key="2">
    <source>
        <dbReference type="Proteomes" id="UP000823775"/>
    </source>
</evidence>
<keyword evidence="2" id="KW-1185">Reference proteome</keyword>
<protein>
    <submittedName>
        <fullName evidence="1">Uncharacterized protein</fullName>
    </submittedName>
</protein>
<proteinExistence type="predicted"/>
<name>A0ABS8S9H9_DATST</name>
<organism evidence="1 2">
    <name type="scientific">Datura stramonium</name>
    <name type="common">Jimsonweed</name>
    <name type="synonym">Common thornapple</name>
    <dbReference type="NCBI Taxonomy" id="4076"/>
    <lineage>
        <taxon>Eukaryota</taxon>
        <taxon>Viridiplantae</taxon>
        <taxon>Streptophyta</taxon>
        <taxon>Embryophyta</taxon>
        <taxon>Tracheophyta</taxon>
        <taxon>Spermatophyta</taxon>
        <taxon>Magnoliopsida</taxon>
        <taxon>eudicotyledons</taxon>
        <taxon>Gunneridae</taxon>
        <taxon>Pentapetalae</taxon>
        <taxon>asterids</taxon>
        <taxon>lamiids</taxon>
        <taxon>Solanales</taxon>
        <taxon>Solanaceae</taxon>
        <taxon>Solanoideae</taxon>
        <taxon>Datureae</taxon>
        <taxon>Datura</taxon>
    </lineage>
</organism>
<evidence type="ECO:0000313" key="1">
    <source>
        <dbReference type="EMBL" id="MCD7455473.1"/>
    </source>
</evidence>